<gene>
    <name evidence="1" type="ORF">RRF57_001580</name>
</gene>
<comment type="caution">
    <text evidence="1">The sequence shown here is derived from an EMBL/GenBank/DDBJ whole genome shotgun (WGS) entry which is preliminary data.</text>
</comment>
<dbReference type="EMBL" id="JAWHQM010000002">
    <property type="protein sequence ID" value="KAK5625864.1"/>
    <property type="molecule type" value="Genomic_DNA"/>
</dbReference>
<name>A0AAN7UR24_9PEZI</name>
<accession>A0AAN7UR24</accession>
<dbReference type="Proteomes" id="UP001305414">
    <property type="component" value="Unassembled WGS sequence"/>
</dbReference>
<organism evidence="1 2">
    <name type="scientific">Xylaria bambusicola</name>
    <dbReference type="NCBI Taxonomy" id="326684"/>
    <lineage>
        <taxon>Eukaryota</taxon>
        <taxon>Fungi</taxon>
        <taxon>Dikarya</taxon>
        <taxon>Ascomycota</taxon>
        <taxon>Pezizomycotina</taxon>
        <taxon>Sordariomycetes</taxon>
        <taxon>Xylariomycetidae</taxon>
        <taxon>Xylariales</taxon>
        <taxon>Xylariaceae</taxon>
        <taxon>Xylaria</taxon>
    </lineage>
</organism>
<protein>
    <submittedName>
        <fullName evidence="1">Uncharacterized protein</fullName>
    </submittedName>
</protein>
<sequence>MPNNAVMSGDNRRDVILNASTRIDHSRMTPVQDDPLFARPVRIFMQASKDVSATAQAAVEVLI</sequence>
<dbReference type="AlphaFoldDB" id="A0AAN7UR24"/>
<reference evidence="1 2" key="1">
    <citation type="submission" date="2023-10" db="EMBL/GenBank/DDBJ databases">
        <title>Draft genome sequence of Xylaria bambusicola isolate GMP-LS, the root and basal stem rot pathogen of sugarcane in Indonesia.</title>
        <authorList>
            <person name="Selvaraj P."/>
            <person name="Muralishankar V."/>
            <person name="Muruganantham S."/>
            <person name="Sp S."/>
            <person name="Haryani S."/>
            <person name="Lau K.J.X."/>
            <person name="Naqvi N.I."/>
        </authorList>
    </citation>
    <scope>NUCLEOTIDE SEQUENCE [LARGE SCALE GENOMIC DNA]</scope>
    <source>
        <strain evidence="1">GMP-LS</strain>
    </source>
</reference>
<keyword evidence="2" id="KW-1185">Reference proteome</keyword>
<evidence type="ECO:0000313" key="2">
    <source>
        <dbReference type="Proteomes" id="UP001305414"/>
    </source>
</evidence>
<evidence type="ECO:0000313" key="1">
    <source>
        <dbReference type="EMBL" id="KAK5625864.1"/>
    </source>
</evidence>
<proteinExistence type="predicted"/>